<evidence type="ECO:0000313" key="3">
    <source>
        <dbReference type="Proteomes" id="UP000325081"/>
    </source>
</evidence>
<accession>A0A5A7PF76</accession>
<proteinExistence type="predicted"/>
<evidence type="ECO:0000313" key="2">
    <source>
        <dbReference type="EMBL" id="GER31533.1"/>
    </source>
</evidence>
<sequence>FWDERIIQYKRYYVSGANVQPTNPLYQISDYAFTWTIQKGTLVEEYPEKLPPQLPCKIHLQEYDKLRIFTLGIEDNTGLIQAVISGPEAEQLLPMTATQMSLNKNQVTVEEQLTPTTHTVLASILDTPSPIAPEKQNIKGVKRSIDFDLQPSGTTNTEEIEGDDPVQGSASGRSTKRQKKHA</sequence>
<reference evidence="3" key="1">
    <citation type="journal article" date="2019" name="Curr. Biol.">
        <title>Genome Sequence of Striga asiatica Provides Insight into the Evolution of Plant Parasitism.</title>
        <authorList>
            <person name="Yoshida S."/>
            <person name="Kim S."/>
            <person name="Wafula E.K."/>
            <person name="Tanskanen J."/>
            <person name="Kim Y.M."/>
            <person name="Honaas L."/>
            <person name="Yang Z."/>
            <person name="Spallek T."/>
            <person name="Conn C.E."/>
            <person name="Ichihashi Y."/>
            <person name="Cheong K."/>
            <person name="Cui S."/>
            <person name="Der J.P."/>
            <person name="Gundlach H."/>
            <person name="Jiao Y."/>
            <person name="Hori C."/>
            <person name="Ishida J.K."/>
            <person name="Kasahara H."/>
            <person name="Kiba T."/>
            <person name="Kim M.S."/>
            <person name="Koo N."/>
            <person name="Laohavisit A."/>
            <person name="Lee Y.H."/>
            <person name="Lumba S."/>
            <person name="McCourt P."/>
            <person name="Mortimer J.C."/>
            <person name="Mutuku J.M."/>
            <person name="Nomura T."/>
            <person name="Sasaki-Sekimoto Y."/>
            <person name="Seto Y."/>
            <person name="Wang Y."/>
            <person name="Wakatake T."/>
            <person name="Sakakibara H."/>
            <person name="Demura T."/>
            <person name="Yamaguchi S."/>
            <person name="Yoneyama K."/>
            <person name="Manabe R.I."/>
            <person name="Nelson D.C."/>
            <person name="Schulman A.H."/>
            <person name="Timko M.P."/>
            <person name="dePamphilis C.W."/>
            <person name="Choi D."/>
            <person name="Shirasu K."/>
        </authorList>
    </citation>
    <scope>NUCLEOTIDE SEQUENCE [LARGE SCALE GENOMIC DNA]</scope>
    <source>
        <strain evidence="3">cv. UVA1</strain>
    </source>
</reference>
<feature type="region of interest" description="Disordered" evidence="1">
    <location>
        <begin position="131"/>
        <end position="182"/>
    </location>
</feature>
<evidence type="ECO:0000256" key="1">
    <source>
        <dbReference type="SAM" id="MobiDB-lite"/>
    </source>
</evidence>
<dbReference type="Proteomes" id="UP000325081">
    <property type="component" value="Unassembled WGS sequence"/>
</dbReference>
<comment type="caution">
    <text evidence="2">The sequence shown here is derived from an EMBL/GenBank/DDBJ whole genome shotgun (WGS) entry which is preliminary data.</text>
</comment>
<feature type="non-terminal residue" evidence="2">
    <location>
        <position position="1"/>
    </location>
</feature>
<dbReference type="EMBL" id="BKCP01004494">
    <property type="protein sequence ID" value="GER31533.1"/>
    <property type="molecule type" value="Genomic_DNA"/>
</dbReference>
<dbReference type="AlphaFoldDB" id="A0A5A7PF76"/>
<name>A0A5A7PF76_STRAF</name>
<keyword evidence="3" id="KW-1185">Reference proteome</keyword>
<dbReference type="OrthoDB" id="923565at2759"/>
<protein>
    <submittedName>
        <fullName evidence="2">Nucleoid occlusion protein</fullName>
    </submittedName>
</protein>
<gene>
    <name evidence="2" type="ORF">STAS_07540</name>
</gene>
<organism evidence="2 3">
    <name type="scientific">Striga asiatica</name>
    <name type="common">Asiatic witchweed</name>
    <name type="synonym">Buchnera asiatica</name>
    <dbReference type="NCBI Taxonomy" id="4170"/>
    <lineage>
        <taxon>Eukaryota</taxon>
        <taxon>Viridiplantae</taxon>
        <taxon>Streptophyta</taxon>
        <taxon>Embryophyta</taxon>
        <taxon>Tracheophyta</taxon>
        <taxon>Spermatophyta</taxon>
        <taxon>Magnoliopsida</taxon>
        <taxon>eudicotyledons</taxon>
        <taxon>Gunneridae</taxon>
        <taxon>Pentapetalae</taxon>
        <taxon>asterids</taxon>
        <taxon>lamiids</taxon>
        <taxon>Lamiales</taxon>
        <taxon>Orobanchaceae</taxon>
        <taxon>Buchnereae</taxon>
        <taxon>Striga</taxon>
    </lineage>
</organism>